<evidence type="ECO:0000313" key="1">
    <source>
        <dbReference type="EMBL" id="KAJ7698144.1"/>
    </source>
</evidence>
<keyword evidence="2" id="KW-1185">Reference proteome</keyword>
<dbReference type="Proteomes" id="UP001221757">
    <property type="component" value="Unassembled WGS sequence"/>
</dbReference>
<accession>A0AAD7DRP0</accession>
<proteinExistence type="predicted"/>
<evidence type="ECO:0000313" key="2">
    <source>
        <dbReference type="Proteomes" id="UP001221757"/>
    </source>
</evidence>
<dbReference type="AlphaFoldDB" id="A0AAD7DRP0"/>
<organism evidence="1 2">
    <name type="scientific">Mycena rosella</name>
    <name type="common">Pink bonnet</name>
    <name type="synonym">Agaricus rosellus</name>
    <dbReference type="NCBI Taxonomy" id="1033263"/>
    <lineage>
        <taxon>Eukaryota</taxon>
        <taxon>Fungi</taxon>
        <taxon>Dikarya</taxon>
        <taxon>Basidiomycota</taxon>
        <taxon>Agaricomycotina</taxon>
        <taxon>Agaricomycetes</taxon>
        <taxon>Agaricomycetidae</taxon>
        <taxon>Agaricales</taxon>
        <taxon>Marasmiineae</taxon>
        <taxon>Mycenaceae</taxon>
        <taxon>Mycena</taxon>
    </lineage>
</organism>
<protein>
    <submittedName>
        <fullName evidence="1">Uncharacterized protein</fullName>
    </submittedName>
</protein>
<gene>
    <name evidence="1" type="ORF">B0H17DRAFT_341962</name>
</gene>
<sequence>MAYDPRCLSLLAWAFGAAGTTHTLASTRIQDVPNQGLLHLMPLPSTPSCSLETVLPGPARVRVVPARPRIDAYNATRWHGQATTSGPPCFRVKAPKNVVQCSQSAVAV</sequence>
<reference evidence="1" key="1">
    <citation type="submission" date="2023-03" db="EMBL/GenBank/DDBJ databases">
        <title>Massive genome expansion in bonnet fungi (Mycena s.s.) driven by repeated elements and novel gene families across ecological guilds.</title>
        <authorList>
            <consortium name="Lawrence Berkeley National Laboratory"/>
            <person name="Harder C.B."/>
            <person name="Miyauchi S."/>
            <person name="Viragh M."/>
            <person name="Kuo A."/>
            <person name="Thoen E."/>
            <person name="Andreopoulos B."/>
            <person name="Lu D."/>
            <person name="Skrede I."/>
            <person name="Drula E."/>
            <person name="Henrissat B."/>
            <person name="Morin E."/>
            <person name="Kohler A."/>
            <person name="Barry K."/>
            <person name="LaButti K."/>
            <person name="Morin E."/>
            <person name="Salamov A."/>
            <person name="Lipzen A."/>
            <person name="Mereny Z."/>
            <person name="Hegedus B."/>
            <person name="Baldrian P."/>
            <person name="Stursova M."/>
            <person name="Weitz H."/>
            <person name="Taylor A."/>
            <person name="Grigoriev I.V."/>
            <person name="Nagy L.G."/>
            <person name="Martin F."/>
            <person name="Kauserud H."/>
        </authorList>
    </citation>
    <scope>NUCLEOTIDE SEQUENCE</scope>
    <source>
        <strain evidence="1">CBHHK067</strain>
    </source>
</reference>
<name>A0AAD7DRP0_MYCRO</name>
<dbReference type="EMBL" id="JARKIE010000027">
    <property type="protein sequence ID" value="KAJ7698144.1"/>
    <property type="molecule type" value="Genomic_DNA"/>
</dbReference>
<comment type="caution">
    <text evidence="1">The sequence shown here is derived from an EMBL/GenBank/DDBJ whole genome shotgun (WGS) entry which is preliminary data.</text>
</comment>